<dbReference type="OrthoDB" id="5413003at2759"/>
<dbReference type="Proteomes" id="UP000694255">
    <property type="component" value="Unassembled WGS sequence"/>
</dbReference>
<dbReference type="PANTHER" id="PTHR37287:SF1">
    <property type="entry name" value="INO EIGHTY SUBUNIT 1"/>
    <property type="match status" value="1"/>
</dbReference>
<dbReference type="GeneID" id="73467875"/>
<gene>
    <name evidence="2" type="ORF">J8A68_001074</name>
</gene>
<evidence type="ECO:0000256" key="1">
    <source>
        <dbReference type="SAM" id="MobiDB-lite"/>
    </source>
</evidence>
<keyword evidence="3" id="KW-1185">Reference proteome</keyword>
<dbReference type="RefSeq" id="XP_049265618.1">
    <property type="nucleotide sequence ID" value="XM_049404688.1"/>
</dbReference>
<dbReference type="GO" id="GO:0031011">
    <property type="term" value="C:Ino80 complex"/>
    <property type="evidence" value="ECO:0007669"/>
    <property type="project" value="InterPro"/>
</dbReference>
<dbReference type="PANTHER" id="PTHR37287">
    <property type="entry name" value="INO EIGHTY SUBUNIT 1"/>
    <property type="match status" value="1"/>
</dbReference>
<comment type="caution">
    <text evidence="2">The sequence shown here is derived from an EMBL/GenBank/DDBJ whole genome shotgun (WGS) entry which is preliminary data.</text>
</comment>
<feature type="region of interest" description="Disordered" evidence="1">
    <location>
        <begin position="679"/>
        <end position="701"/>
    </location>
</feature>
<evidence type="ECO:0000313" key="2">
    <source>
        <dbReference type="EMBL" id="KAG7665386.1"/>
    </source>
</evidence>
<feature type="compositionally biased region" description="Pro residues" evidence="1">
    <location>
        <begin position="24"/>
        <end position="38"/>
    </location>
</feature>
<evidence type="ECO:0008006" key="4">
    <source>
        <dbReference type="Google" id="ProtNLM"/>
    </source>
</evidence>
<proteinExistence type="predicted"/>
<reference evidence="2 3" key="1">
    <citation type="journal article" date="2021" name="DNA Res.">
        <title>Genome analysis of Candida subhashii reveals its hybrid nature and dual mitochondrial genome conformations.</title>
        <authorList>
            <person name="Mixao V."/>
            <person name="Hegedusova E."/>
            <person name="Saus E."/>
            <person name="Pryszcz L.P."/>
            <person name="Cillingova A."/>
            <person name="Nosek J."/>
            <person name="Gabaldon T."/>
        </authorList>
    </citation>
    <scope>NUCLEOTIDE SEQUENCE [LARGE SCALE GENOMIC DNA]</scope>
    <source>
        <strain evidence="2 3">CBS 10753</strain>
    </source>
</reference>
<feature type="compositionally biased region" description="Low complexity" evidence="1">
    <location>
        <begin position="159"/>
        <end position="172"/>
    </location>
</feature>
<feature type="compositionally biased region" description="Acidic residues" evidence="1">
    <location>
        <begin position="100"/>
        <end position="118"/>
    </location>
</feature>
<name>A0A8J5URA7_9ASCO</name>
<dbReference type="AlphaFoldDB" id="A0A8J5URA7"/>
<feature type="compositionally biased region" description="Acidic residues" evidence="1">
    <location>
        <begin position="475"/>
        <end position="485"/>
    </location>
</feature>
<dbReference type="EMBL" id="JAGSYN010000050">
    <property type="protein sequence ID" value="KAG7665386.1"/>
    <property type="molecule type" value="Genomic_DNA"/>
</dbReference>
<organism evidence="2 3">
    <name type="scientific">[Candida] subhashii</name>
    <dbReference type="NCBI Taxonomy" id="561895"/>
    <lineage>
        <taxon>Eukaryota</taxon>
        <taxon>Fungi</taxon>
        <taxon>Dikarya</taxon>
        <taxon>Ascomycota</taxon>
        <taxon>Saccharomycotina</taxon>
        <taxon>Pichiomycetes</taxon>
        <taxon>Debaryomycetaceae</taxon>
        <taxon>Spathaspora</taxon>
    </lineage>
</organism>
<sequence length="763" mass="85686">MSYDPIHDTYTPSKSTIEHQQQSPPQPAPVPASVPPPQVQIQQPHPLPEITHHTGPLSISSLVENVPPVPQVIIHQSPPSASSYQPKKITSISSLMNNSESDDTYNDNDDDEYVDDTDVNSSIMGEEDEELSQSATSTTTITTKPSSSSSTSRRRKKSSSASSSGGISATAKAARHLKKSDGEPFWRKDIQYDFLSALFNDQTPCFTNPFPICEIPNANNNPKITFGELYLRTLVESNKCSRVLKERLIKDKELGKSVAQVCLLVNVGRMNTTINFVPEMKSSLRTYHSIPSLQVDDADDIEGRQLQDTPRLKSMLKAVCEGEENNLNYLIDMSTNPPINKPNTNVVQLIFLLSNSINGIGYLGEDGNESNQLIDFFMNTKVFPEIRAKRFLWLMYTYLETNFTAAELENNPFSEYGKVPEVKLIPEELLDKFDKDTEYEIKYATLMQETRTSYLNDEDHHTRRPTKQSKKRDLDDIETSESDSEDLTKRKPSTSPSASKSKKRLKRNIPNVSSPLTKTVISQSTTITSPSKDETTTSTIGGDYLRNQSTKLTSTLTPLQFPIQDLSALVQTYTATHPSSKIKPNETQSIKHHIQVLQTTRPMIKQVRTSSKASTASFNKKTHILGAWIYRYFKYKKSMGNRLMGVEWEDIRYELVNGVERYLYTMYGKSLGIKSEVGGGNEDEGISEVGGEDGGSGSGGGDGSGGEFGIEYLPMYDFNKVNEKNCFILQLITFVNDWFVRRLHEKMVVNRMVKDDRITFHLE</sequence>
<feature type="region of interest" description="Disordered" evidence="1">
    <location>
        <begin position="1"/>
        <end position="56"/>
    </location>
</feature>
<feature type="region of interest" description="Disordered" evidence="1">
    <location>
        <begin position="454"/>
        <end position="544"/>
    </location>
</feature>
<protein>
    <recommendedName>
        <fullName evidence="4">Ino eighty subunit 1</fullName>
    </recommendedName>
</protein>
<feature type="compositionally biased region" description="Gly residues" evidence="1">
    <location>
        <begin position="692"/>
        <end position="701"/>
    </location>
</feature>
<accession>A0A8J5URA7</accession>
<feature type="compositionally biased region" description="Polar residues" evidence="1">
    <location>
        <begin position="510"/>
        <end position="544"/>
    </location>
</feature>
<evidence type="ECO:0000313" key="3">
    <source>
        <dbReference type="Proteomes" id="UP000694255"/>
    </source>
</evidence>
<dbReference type="InterPro" id="IPR038014">
    <property type="entry name" value="Ies1"/>
</dbReference>
<feature type="compositionally biased region" description="Low complexity" evidence="1">
    <location>
        <begin position="134"/>
        <end position="151"/>
    </location>
</feature>
<feature type="region of interest" description="Disordered" evidence="1">
    <location>
        <begin position="96"/>
        <end position="178"/>
    </location>
</feature>